<evidence type="ECO:0000313" key="3">
    <source>
        <dbReference type="Proteomes" id="UP000308768"/>
    </source>
</evidence>
<comment type="caution">
    <text evidence="2">The sequence shown here is derived from an EMBL/GenBank/DDBJ whole genome shotgun (WGS) entry which is preliminary data.</text>
</comment>
<keyword evidence="3" id="KW-1185">Reference proteome</keyword>
<proteinExistence type="predicted"/>
<dbReference type="Proteomes" id="UP000308768">
    <property type="component" value="Unassembled WGS sequence"/>
</dbReference>
<protein>
    <submittedName>
        <fullName evidence="2">Uncharacterized protein</fullName>
    </submittedName>
</protein>
<feature type="compositionally biased region" description="Low complexity" evidence="1">
    <location>
        <begin position="1"/>
        <end position="12"/>
    </location>
</feature>
<evidence type="ECO:0000256" key="1">
    <source>
        <dbReference type="SAM" id="MobiDB-lite"/>
    </source>
</evidence>
<evidence type="ECO:0000313" key="2">
    <source>
        <dbReference type="EMBL" id="TKA63961.1"/>
    </source>
</evidence>
<reference evidence="2 3" key="1">
    <citation type="submission" date="2017-03" db="EMBL/GenBank/DDBJ databases">
        <title>Genomes of endolithic fungi from Antarctica.</title>
        <authorList>
            <person name="Coleine C."/>
            <person name="Masonjones S."/>
            <person name="Stajich J.E."/>
        </authorList>
    </citation>
    <scope>NUCLEOTIDE SEQUENCE [LARGE SCALE GENOMIC DNA]</scope>
    <source>
        <strain evidence="2 3">CCFEE 5187</strain>
    </source>
</reference>
<gene>
    <name evidence="2" type="ORF">B0A49_08741</name>
</gene>
<dbReference type="AlphaFoldDB" id="A0A4U0WLZ0"/>
<organism evidence="2 3">
    <name type="scientific">Cryomyces minteri</name>
    <dbReference type="NCBI Taxonomy" id="331657"/>
    <lineage>
        <taxon>Eukaryota</taxon>
        <taxon>Fungi</taxon>
        <taxon>Dikarya</taxon>
        <taxon>Ascomycota</taxon>
        <taxon>Pezizomycotina</taxon>
        <taxon>Dothideomycetes</taxon>
        <taxon>Dothideomycetes incertae sedis</taxon>
        <taxon>Cryomyces</taxon>
    </lineage>
</organism>
<feature type="region of interest" description="Disordered" evidence="1">
    <location>
        <begin position="1"/>
        <end position="22"/>
    </location>
</feature>
<sequence>MPSNPPDSSDPSGSQEYPDRLETEDHLELCKLEEFAISSENTTIEHRPISFVGNSLLVDIKPSARLGSDADSMLAIHALLVPEASLGRVDSDVLIERKFIVVLC</sequence>
<name>A0A4U0WLZ0_9PEZI</name>
<dbReference type="EMBL" id="NAJN01001330">
    <property type="protein sequence ID" value="TKA63961.1"/>
    <property type="molecule type" value="Genomic_DNA"/>
</dbReference>
<accession>A0A4U0WLZ0</accession>